<keyword evidence="3" id="KW-0274">FAD</keyword>
<dbReference type="NCBIfam" id="TIGR00275">
    <property type="entry name" value="aminoacetone oxidase family FAD-binding enzyme"/>
    <property type="match status" value="1"/>
</dbReference>
<feature type="domain" description="RsdA/BaiN/AoA(So)-like insert" evidence="5">
    <location>
        <begin position="187"/>
        <end position="350"/>
    </location>
</feature>
<evidence type="ECO:0000259" key="5">
    <source>
        <dbReference type="Pfam" id="PF22780"/>
    </source>
</evidence>
<dbReference type="PRINTS" id="PR00368">
    <property type="entry name" value="FADPNR"/>
</dbReference>
<dbReference type="PRINTS" id="PR00411">
    <property type="entry name" value="PNDRDTASEI"/>
</dbReference>
<comment type="cofactor">
    <cofactor evidence="1">
        <name>FAD</name>
        <dbReference type="ChEBI" id="CHEBI:57692"/>
    </cofactor>
</comment>
<dbReference type="InterPro" id="IPR055178">
    <property type="entry name" value="RsdA/BaiN/AoA(So)-like_dom"/>
</dbReference>
<dbReference type="RefSeq" id="WP_380217909.1">
    <property type="nucleotide sequence ID" value="NZ_JBHTBN010000005.1"/>
</dbReference>
<evidence type="ECO:0000256" key="1">
    <source>
        <dbReference type="ARBA" id="ARBA00001974"/>
    </source>
</evidence>
<dbReference type="InterPro" id="IPR023166">
    <property type="entry name" value="BaiN-like_dom_sf"/>
</dbReference>
<reference evidence="7" key="1">
    <citation type="journal article" date="2019" name="Int. J. Syst. Evol. Microbiol.">
        <title>The Global Catalogue of Microorganisms (GCM) 10K type strain sequencing project: providing services to taxonomists for standard genome sequencing and annotation.</title>
        <authorList>
            <consortium name="The Broad Institute Genomics Platform"/>
            <consortium name="The Broad Institute Genome Sequencing Center for Infectious Disease"/>
            <person name="Wu L."/>
            <person name="Ma J."/>
        </authorList>
    </citation>
    <scope>NUCLEOTIDE SEQUENCE [LARGE SCALE GENOMIC DNA]</scope>
    <source>
        <strain evidence="7">CGMCC 1.16306</strain>
    </source>
</reference>
<sequence length="409" mass="45367">MINTYDIIIVGGGAAGFFTAINAATLDSTLKIAILERGKEVLTKVRISGGGRCNVTHAEFIPKELTQNYPRGKKELLGPFHSFMTGDTIAWFEERGVILKIEEDGRMFPVSDSSKTIIDCFISETKRLNIDVLTGQSVKSISFKNDTWNVITSTEEFSATKIVMATGSNPKVWKLLQTLGHSVIPPVPSLFTFNIQDERISNLPGIATEAAVKVLLENGKVLESEGPLLITHWGMSGPAILKLSAWGARDLEPTHYHFTIEVNWLLDQSYEDILKALSDLKMKHAKQTLQKYTQFELPKRLWQSLVTTSGISSTQIWANLSKESLQLLANQLTQSKFEVTGKSTFKEEFVTAGGIKLKEVNFKTFESKICQDLYFAGEILNIDAITGGFNFQNAWTGGYLVAQAITKKS</sequence>
<dbReference type="InterPro" id="IPR057661">
    <property type="entry name" value="RsdA/BaiN/AoA(So)_Rossmann"/>
</dbReference>
<evidence type="ECO:0000313" key="6">
    <source>
        <dbReference type="EMBL" id="MFC7358025.1"/>
    </source>
</evidence>
<keyword evidence="2" id="KW-0285">Flavoprotein</keyword>
<evidence type="ECO:0000259" key="4">
    <source>
        <dbReference type="Pfam" id="PF03486"/>
    </source>
</evidence>
<organism evidence="6 7">
    <name type="scientific">Jejudonia soesokkakensis</name>
    <dbReference type="NCBI Taxonomy" id="1323432"/>
    <lineage>
        <taxon>Bacteria</taxon>
        <taxon>Pseudomonadati</taxon>
        <taxon>Bacteroidota</taxon>
        <taxon>Flavobacteriia</taxon>
        <taxon>Flavobacteriales</taxon>
        <taxon>Flavobacteriaceae</taxon>
        <taxon>Jejudonia</taxon>
    </lineage>
</organism>
<dbReference type="Pfam" id="PF22780">
    <property type="entry name" value="HI0933_like_1st"/>
    <property type="match status" value="1"/>
</dbReference>
<name>A0ABW2MVZ1_9FLAO</name>
<comment type="caution">
    <text evidence="6">The sequence shown here is derived from an EMBL/GenBank/DDBJ whole genome shotgun (WGS) entry which is preliminary data.</text>
</comment>
<evidence type="ECO:0000256" key="3">
    <source>
        <dbReference type="ARBA" id="ARBA00022827"/>
    </source>
</evidence>
<dbReference type="PANTHER" id="PTHR42887">
    <property type="entry name" value="OS12G0638800 PROTEIN"/>
    <property type="match status" value="1"/>
</dbReference>
<dbReference type="InterPro" id="IPR036188">
    <property type="entry name" value="FAD/NAD-bd_sf"/>
</dbReference>
<dbReference type="EMBL" id="JBHTBN010000005">
    <property type="protein sequence ID" value="MFC7358025.1"/>
    <property type="molecule type" value="Genomic_DNA"/>
</dbReference>
<dbReference type="SUPFAM" id="SSF51905">
    <property type="entry name" value="FAD/NAD(P)-binding domain"/>
    <property type="match status" value="1"/>
</dbReference>
<dbReference type="Proteomes" id="UP001596415">
    <property type="component" value="Unassembled WGS sequence"/>
</dbReference>
<feature type="domain" description="RsdA/BaiN/AoA(So)-like Rossmann fold-like" evidence="4">
    <location>
        <begin position="6"/>
        <end position="403"/>
    </location>
</feature>
<evidence type="ECO:0000313" key="7">
    <source>
        <dbReference type="Proteomes" id="UP001596415"/>
    </source>
</evidence>
<protein>
    <submittedName>
        <fullName evidence="6">NAD(P)/FAD-dependent oxidoreductase</fullName>
    </submittedName>
</protein>
<dbReference type="Pfam" id="PF03486">
    <property type="entry name" value="HI0933_like"/>
    <property type="match status" value="1"/>
</dbReference>
<keyword evidence="7" id="KW-1185">Reference proteome</keyword>
<evidence type="ECO:0000256" key="2">
    <source>
        <dbReference type="ARBA" id="ARBA00022630"/>
    </source>
</evidence>
<dbReference type="Gene3D" id="2.40.30.10">
    <property type="entry name" value="Translation factors"/>
    <property type="match status" value="1"/>
</dbReference>
<proteinExistence type="predicted"/>
<dbReference type="PANTHER" id="PTHR42887:SF2">
    <property type="entry name" value="OS12G0638800 PROTEIN"/>
    <property type="match status" value="1"/>
</dbReference>
<dbReference type="SUPFAM" id="SSF160996">
    <property type="entry name" value="HI0933 insert domain-like"/>
    <property type="match status" value="1"/>
</dbReference>
<dbReference type="Gene3D" id="1.10.8.260">
    <property type="entry name" value="HI0933 insert domain-like"/>
    <property type="match status" value="1"/>
</dbReference>
<gene>
    <name evidence="6" type="ORF">ACFQO1_10020</name>
</gene>
<accession>A0ABW2MVZ1</accession>
<dbReference type="Gene3D" id="3.50.50.60">
    <property type="entry name" value="FAD/NAD(P)-binding domain"/>
    <property type="match status" value="1"/>
</dbReference>
<dbReference type="InterPro" id="IPR004792">
    <property type="entry name" value="BaiN-like"/>
</dbReference>